<dbReference type="EMBL" id="QNVH01000006">
    <property type="protein sequence ID" value="TDA39814.1"/>
    <property type="molecule type" value="Genomic_DNA"/>
</dbReference>
<feature type="coiled-coil region" evidence="1">
    <location>
        <begin position="4"/>
        <end position="42"/>
    </location>
</feature>
<evidence type="ECO:0000313" key="4">
    <source>
        <dbReference type="Proteomes" id="UP000315399"/>
    </source>
</evidence>
<name>A0A523BFY4_9CREN</name>
<proteinExistence type="predicted"/>
<feature type="region of interest" description="Disordered" evidence="2">
    <location>
        <begin position="57"/>
        <end position="83"/>
    </location>
</feature>
<gene>
    <name evidence="3" type="ORF">DSO08_01290</name>
</gene>
<feature type="compositionally biased region" description="Pro residues" evidence="2">
    <location>
        <begin position="69"/>
        <end position="78"/>
    </location>
</feature>
<dbReference type="AlphaFoldDB" id="A0A523BFY4"/>
<sequence length="193" mass="22064">MSTSDQETRTLAELKKDLEEKIAKAEKELAFLKASLKLVDEALTRISFRPASRLVEETQKAPVEMPKPSIEPPAPQEQPFPIKSKTGEDLGMFYIGKNTIRIVPRPDLGLNLKTPPFQSFFLERVIGEMRKKDEMAVDAGTKDPDSIIEYSIKSDGDIIKEITILNVDEDSRVRELRSSIRWTFERMLEKMPR</sequence>
<reference evidence="3 4" key="1">
    <citation type="journal article" date="2019" name="Nat. Microbiol.">
        <title>Expanding anaerobic alkane metabolism in the domain of Archaea.</title>
        <authorList>
            <person name="Wang Y."/>
            <person name="Wegener G."/>
            <person name="Hou J."/>
            <person name="Wang F."/>
            <person name="Xiao X."/>
        </authorList>
    </citation>
    <scope>NUCLEOTIDE SEQUENCE [LARGE SCALE GENOMIC DNA]</scope>
    <source>
        <strain evidence="3">WYZ-LMO10</strain>
    </source>
</reference>
<evidence type="ECO:0000256" key="2">
    <source>
        <dbReference type="SAM" id="MobiDB-lite"/>
    </source>
</evidence>
<comment type="caution">
    <text evidence="3">The sequence shown here is derived from an EMBL/GenBank/DDBJ whole genome shotgun (WGS) entry which is preliminary data.</text>
</comment>
<evidence type="ECO:0000313" key="3">
    <source>
        <dbReference type="EMBL" id="TDA39814.1"/>
    </source>
</evidence>
<dbReference type="Proteomes" id="UP000315399">
    <property type="component" value="Unassembled WGS sequence"/>
</dbReference>
<accession>A0A523BFY4</accession>
<evidence type="ECO:0000256" key="1">
    <source>
        <dbReference type="SAM" id="Coils"/>
    </source>
</evidence>
<organism evidence="3 4">
    <name type="scientific">Thermoproteota archaeon</name>
    <dbReference type="NCBI Taxonomy" id="2056631"/>
    <lineage>
        <taxon>Archaea</taxon>
        <taxon>Thermoproteota</taxon>
    </lineage>
</organism>
<keyword evidence="1" id="KW-0175">Coiled coil</keyword>
<protein>
    <submittedName>
        <fullName evidence="3">Uncharacterized protein</fullName>
    </submittedName>
</protein>